<dbReference type="RefSeq" id="WP_154320349.1">
    <property type="nucleotide sequence ID" value="NZ_CP046045.1"/>
</dbReference>
<feature type="domain" description="SGNH hydrolase-type esterase" evidence="1">
    <location>
        <begin position="5"/>
        <end position="204"/>
    </location>
</feature>
<dbReference type="InterPro" id="IPR036514">
    <property type="entry name" value="SGNH_hydro_sf"/>
</dbReference>
<evidence type="ECO:0000259" key="1">
    <source>
        <dbReference type="Pfam" id="PF13472"/>
    </source>
</evidence>
<reference evidence="3" key="1">
    <citation type="submission" date="2019-11" db="EMBL/GenBank/DDBJ databases">
        <title>Escherichia coli 1916D6.</title>
        <authorList>
            <person name="Yao H."/>
            <person name="Du X."/>
            <person name="Yu R."/>
            <person name="Li A."/>
        </authorList>
    </citation>
    <scope>NUCLEOTIDE SEQUENCE [LARGE SCALE GENOMIC DNA]</scope>
    <source>
        <strain evidence="3">19110F47</strain>
    </source>
</reference>
<evidence type="ECO:0000313" key="3">
    <source>
        <dbReference type="Proteomes" id="UP000405075"/>
    </source>
</evidence>
<proteinExistence type="predicted"/>
<dbReference type="InterPro" id="IPR013830">
    <property type="entry name" value="SGNH_hydro"/>
</dbReference>
<keyword evidence="2" id="KW-0378">Hydrolase</keyword>
<protein>
    <submittedName>
        <fullName evidence="2">SGNH/GDSL hydrolase family protein</fullName>
    </submittedName>
</protein>
<sequence>MKYVALGDCNTEGDPNNFNNAYPERFAKEMGWSVINFGHTMSTTREGLQYFKRQETQDADILSIQFGIVDSWVTFKGAPFVLYYPDTKWRKFLRKIVKKIKKYGRKLNFHSLFGTRNVVELDEYIHNIQYIIENSKARIIYLVEIYPNLDVSREPNILKYNQALKQICDHKRVFFVPVFDQLKPNPQGENFDDTTHLSSIGHEIVKNQMMAVTTNAGIRSIL</sequence>
<name>A0AAP9GV03_9GAMM</name>
<gene>
    <name evidence="2" type="ORF">GJD93_03680</name>
</gene>
<dbReference type="SUPFAM" id="SSF52266">
    <property type="entry name" value="SGNH hydrolase"/>
    <property type="match status" value="1"/>
</dbReference>
<dbReference type="AlphaFoldDB" id="A0AAP9GV03"/>
<dbReference type="CDD" id="cd00229">
    <property type="entry name" value="SGNH_hydrolase"/>
    <property type="match status" value="1"/>
</dbReference>
<dbReference type="Gene3D" id="3.40.50.1110">
    <property type="entry name" value="SGNH hydrolase"/>
    <property type="match status" value="1"/>
</dbReference>
<organism evidence="2 3">
    <name type="scientific">Acinetobacter towneri</name>
    <dbReference type="NCBI Taxonomy" id="202956"/>
    <lineage>
        <taxon>Bacteria</taxon>
        <taxon>Pseudomonadati</taxon>
        <taxon>Pseudomonadota</taxon>
        <taxon>Gammaproteobacteria</taxon>
        <taxon>Moraxellales</taxon>
        <taxon>Moraxellaceae</taxon>
        <taxon>Acinetobacter</taxon>
    </lineage>
</organism>
<dbReference type="Proteomes" id="UP000405075">
    <property type="component" value="Chromosome"/>
</dbReference>
<dbReference type="EMBL" id="CP046045">
    <property type="protein sequence ID" value="QGM26847.1"/>
    <property type="molecule type" value="Genomic_DNA"/>
</dbReference>
<accession>A0AAP9GV03</accession>
<dbReference type="Pfam" id="PF13472">
    <property type="entry name" value="Lipase_GDSL_2"/>
    <property type="match status" value="1"/>
</dbReference>
<dbReference type="GO" id="GO:0016788">
    <property type="term" value="F:hydrolase activity, acting on ester bonds"/>
    <property type="evidence" value="ECO:0007669"/>
    <property type="project" value="UniProtKB-ARBA"/>
</dbReference>
<evidence type="ECO:0000313" key="2">
    <source>
        <dbReference type="EMBL" id="QGM26847.1"/>
    </source>
</evidence>